<accession>A0A832STS4</accession>
<reference evidence="1" key="1">
    <citation type="journal article" date="2020" name="bioRxiv">
        <title>A rank-normalized archaeal taxonomy based on genome phylogeny resolves widespread incomplete and uneven classifications.</title>
        <authorList>
            <person name="Rinke C."/>
            <person name="Chuvochina M."/>
            <person name="Mussig A.J."/>
            <person name="Chaumeil P.-A."/>
            <person name="Waite D.W."/>
            <person name="Whitman W.B."/>
            <person name="Parks D.H."/>
            <person name="Hugenholtz P."/>
        </authorList>
    </citation>
    <scope>NUCLEOTIDE SEQUENCE</scope>
    <source>
        <strain evidence="1">UBA8849</strain>
    </source>
</reference>
<dbReference type="Proteomes" id="UP000645676">
    <property type="component" value="Unassembled WGS sequence"/>
</dbReference>
<organism evidence="1 2">
    <name type="scientific">Methanocaldococcus jannaschii</name>
    <dbReference type="NCBI Taxonomy" id="2190"/>
    <lineage>
        <taxon>Archaea</taxon>
        <taxon>Methanobacteriati</taxon>
        <taxon>Methanobacteriota</taxon>
        <taxon>Methanomada group</taxon>
        <taxon>Methanococci</taxon>
        <taxon>Methanococcales</taxon>
        <taxon>Methanocaldococcaceae</taxon>
        <taxon>Methanocaldococcus</taxon>
    </lineage>
</organism>
<dbReference type="AlphaFoldDB" id="A0A832STS4"/>
<protein>
    <submittedName>
        <fullName evidence="1">Uncharacterized protein</fullName>
    </submittedName>
</protein>
<proteinExistence type="predicted"/>
<name>A0A832STS4_9EURY</name>
<sequence>MRKILIYITMDFYLCIILDTFRDEAISFGFDIEELSLNIDFEEELMELLKKRF</sequence>
<gene>
    <name evidence="1" type="ORF">HA335_02280</name>
</gene>
<dbReference type="EMBL" id="DUJR01000009">
    <property type="protein sequence ID" value="HII59400.1"/>
    <property type="molecule type" value="Genomic_DNA"/>
</dbReference>
<comment type="caution">
    <text evidence="1">The sequence shown here is derived from an EMBL/GenBank/DDBJ whole genome shotgun (WGS) entry which is preliminary data.</text>
</comment>
<evidence type="ECO:0000313" key="1">
    <source>
        <dbReference type="EMBL" id="HII59400.1"/>
    </source>
</evidence>
<evidence type="ECO:0000313" key="2">
    <source>
        <dbReference type="Proteomes" id="UP000645676"/>
    </source>
</evidence>